<accession>A0ACC2JXL9</accession>
<name>A0ACC2JXL9_9PEZI</name>
<comment type="caution">
    <text evidence="1">The sequence shown here is derived from an EMBL/GenBank/DDBJ whole genome shotgun (WGS) entry which is preliminary data.</text>
</comment>
<dbReference type="Proteomes" id="UP001153332">
    <property type="component" value="Unassembled WGS sequence"/>
</dbReference>
<organism evidence="1 2">
    <name type="scientific">Lasiodiplodia mahajangana</name>
    <dbReference type="NCBI Taxonomy" id="1108764"/>
    <lineage>
        <taxon>Eukaryota</taxon>
        <taxon>Fungi</taxon>
        <taxon>Dikarya</taxon>
        <taxon>Ascomycota</taxon>
        <taxon>Pezizomycotina</taxon>
        <taxon>Dothideomycetes</taxon>
        <taxon>Dothideomycetes incertae sedis</taxon>
        <taxon>Botryosphaeriales</taxon>
        <taxon>Botryosphaeriaceae</taxon>
        <taxon>Lasiodiplodia</taxon>
    </lineage>
</organism>
<sequence length="648" mass="73410">MDASSSYSYMPLNATNEVRLMRLLPGQDSSPISVEIYHVTLDSNPQYEALSYAWGLKDDACHAMVGSSKIVISTNLHEVLQHLRSTRNKRTLWIDAICIDQNNDKERGQQVGLMRDVYRTASRAIIWLGAKCSSSDRALKFLEYLSQLKNYSELREDENWEALDELLARPWWSRAWVLQEAWGATDAILQCGPSIISWDIVERAASQLGILDNLRYWVNWIDEDRKKQKIRGKTALAMVDSTTPLLERLVVGLSYQNPWRLRLWESNKRRYGLALHLVSGKPKGDYGSTFSDLLWNTWDRRAADPRDKIYSIIGVAGRDLLPKILPDYSKPMGQVYKEVARSIIMTEKNLDILLAANGVAGTDLLPSWVPDWRTEANDLRPTLLVNGSRVFTLFHFSSLTEIDDSHYCWFSASGESKATFELDSTLDTLTVSAVIFDKIADMTDTFRTNETRRFWAEGEGVFHDPTTAELRQFREDASSAYILAARSRGALLNDESCVTDTSLEKEVNKVLAAGYLRRPYARCDRHGSKFTYHVAANIMRQRRFFVTEAGHFGIGANVARRGDYLCIIAGCNYPMILRKTDCSDSFRLVANAYVDGVMQGEVLSPSSPWNMNTGLPSNMSGSLVHEEGCVSSNRQPTAPTRWQKIMIR</sequence>
<evidence type="ECO:0000313" key="1">
    <source>
        <dbReference type="EMBL" id="KAJ8132069.1"/>
    </source>
</evidence>
<dbReference type="EMBL" id="JAPUUL010000185">
    <property type="protein sequence ID" value="KAJ8132069.1"/>
    <property type="molecule type" value="Genomic_DNA"/>
</dbReference>
<gene>
    <name evidence="1" type="ORF">O1611_g1555</name>
</gene>
<keyword evidence="2" id="KW-1185">Reference proteome</keyword>
<reference evidence="1" key="1">
    <citation type="submission" date="2022-12" db="EMBL/GenBank/DDBJ databases">
        <title>Genome Sequence of Lasiodiplodia mahajangana.</title>
        <authorList>
            <person name="Buettner E."/>
        </authorList>
    </citation>
    <scope>NUCLEOTIDE SEQUENCE</scope>
    <source>
        <strain evidence="1">VT137</strain>
    </source>
</reference>
<evidence type="ECO:0000313" key="2">
    <source>
        <dbReference type="Proteomes" id="UP001153332"/>
    </source>
</evidence>
<protein>
    <submittedName>
        <fullName evidence="1">Uncharacterized protein</fullName>
    </submittedName>
</protein>
<proteinExistence type="predicted"/>